<evidence type="ECO:0000313" key="2">
    <source>
        <dbReference type="EMBL" id="KTC78044.1"/>
    </source>
</evidence>
<comment type="similarity">
    <text evidence="1">Belongs to the UPF0166 family.</text>
</comment>
<dbReference type="PATRIC" id="fig|29422.6.peg.2486"/>
<organism evidence="2 3">
    <name type="scientific">Legionella brunensis</name>
    <dbReference type="NCBI Taxonomy" id="29422"/>
    <lineage>
        <taxon>Bacteria</taxon>
        <taxon>Pseudomonadati</taxon>
        <taxon>Pseudomonadota</taxon>
        <taxon>Gammaproteobacteria</taxon>
        <taxon>Legionellales</taxon>
        <taxon>Legionellaceae</taxon>
        <taxon>Legionella</taxon>
    </lineage>
</organism>
<dbReference type="PANTHER" id="PTHR35983:SF1">
    <property type="entry name" value="UPF0166 PROTEIN TM_0021"/>
    <property type="match status" value="1"/>
</dbReference>
<dbReference type="OrthoDB" id="5295185at2"/>
<dbReference type="InterPro" id="IPR003793">
    <property type="entry name" value="UPF0166"/>
</dbReference>
<protein>
    <submittedName>
        <fullName evidence="2">Uncharacterized protein</fullName>
    </submittedName>
</protein>
<dbReference type="InterPro" id="IPR015867">
    <property type="entry name" value="N-reg_PII/ATP_PRibTrfase_C"/>
</dbReference>
<evidence type="ECO:0000313" key="3">
    <source>
        <dbReference type="Proteomes" id="UP000054742"/>
    </source>
</evidence>
<keyword evidence="3" id="KW-1185">Reference proteome</keyword>
<dbReference type="InterPro" id="IPR011322">
    <property type="entry name" value="N-reg_PII-like_a/b"/>
</dbReference>
<dbReference type="Pfam" id="PF02641">
    <property type="entry name" value="DUF190"/>
    <property type="match status" value="1"/>
</dbReference>
<reference evidence="2 3" key="1">
    <citation type="submission" date="2015-11" db="EMBL/GenBank/DDBJ databases">
        <title>Genomic analysis of 38 Legionella species identifies large and diverse effector repertoires.</title>
        <authorList>
            <person name="Burstein D."/>
            <person name="Amaro F."/>
            <person name="Zusman T."/>
            <person name="Lifshitz Z."/>
            <person name="Cohen O."/>
            <person name="Gilbert J.A."/>
            <person name="Pupko T."/>
            <person name="Shuman H.A."/>
            <person name="Segal G."/>
        </authorList>
    </citation>
    <scope>NUCLEOTIDE SEQUENCE [LARGE SCALE GENOMIC DNA]</scope>
    <source>
        <strain evidence="2 3">ATCC 43878</strain>
    </source>
</reference>
<accession>A0A0W0S3K2</accession>
<dbReference type="EMBL" id="LNXV01000033">
    <property type="protein sequence ID" value="KTC78044.1"/>
    <property type="molecule type" value="Genomic_DNA"/>
</dbReference>
<gene>
    <name evidence="2" type="ORF">Lbru_2336</name>
</gene>
<dbReference type="Proteomes" id="UP000054742">
    <property type="component" value="Unassembled WGS sequence"/>
</dbReference>
<dbReference type="STRING" id="29422.Lbru_2336"/>
<evidence type="ECO:0000256" key="1">
    <source>
        <dbReference type="ARBA" id="ARBA00010554"/>
    </source>
</evidence>
<name>A0A0W0S3K2_9GAMM</name>
<dbReference type="PANTHER" id="PTHR35983">
    <property type="entry name" value="UPF0166 PROTEIN TM_0021"/>
    <property type="match status" value="1"/>
</dbReference>
<proteinExistence type="inferred from homology"/>
<dbReference type="AlphaFoldDB" id="A0A0W0S3K2"/>
<dbReference type="SUPFAM" id="SSF54913">
    <property type="entry name" value="GlnB-like"/>
    <property type="match status" value="1"/>
</dbReference>
<comment type="caution">
    <text evidence="2">The sequence shown here is derived from an EMBL/GenBank/DDBJ whole genome shotgun (WGS) entry which is preliminary data.</text>
</comment>
<dbReference type="Gene3D" id="3.30.70.120">
    <property type="match status" value="1"/>
</dbReference>
<sequence>MTQVKVVRIYLSEDSPLIKEIYALLHEQKILGATIFRGVKGYGPSGKERGATILDFHFDLPMILEFFDEKEKVDKMIELLSHKINTGRMLCWSADLI</sequence>
<dbReference type="RefSeq" id="WP_058442325.1">
    <property type="nucleotide sequence ID" value="NZ_CAAAHU010000008.1"/>
</dbReference>